<dbReference type="CDD" id="cd12105">
    <property type="entry name" value="HmuY"/>
    <property type="match status" value="1"/>
</dbReference>
<protein>
    <recommendedName>
        <fullName evidence="5">Lipoprotein</fullName>
    </recommendedName>
</protein>
<gene>
    <name evidence="3" type="ORF">HG543_08115</name>
</gene>
<evidence type="ECO:0000313" key="4">
    <source>
        <dbReference type="Proteomes" id="UP000518300"/>
    </source>
</evidence>
<evidence type="ECO:0008006" key="5">
    <source>
        <dbReference type="Google" id="ProtNLM"/>
    </source>
</evidence>
<feature type="compositionally biased region" description="Polar residues" evidence="1">
    <location>
        <begin position="66"/>
        <end position="75"/>
    </location>
</feature>
<evidence type="ECO:0000256" key="2">
    <source>
        <dbReference type="SAM" id="SignalP"/>
    </source>
</evidence>
<dbReference type="AlphaFoldDB" id="A0A848L886"/>
<evidence type="ECO:0000256" key="1">
    <source>
        <dbReference type="SAM" id="MobiDB-lite"/>
    </source>
</evidence>
<comment type="caution">
    <text evidence="3">The sequence shown here is derived from an EMBL/GenBank/DDBJ whole genome shotgun (WGS) entry which is preliminary data.</text>
</comment>
<keyword evidence="2" id="KW-0732">Signal</keyword>
<feature type="region of interest" description="Disordered" evidence="1">
    <location>
        <begin position="25"/>
        <end position="75"/>
    </location>
</feature>
<name>A0A848L886_9BACT</name>
<dbReference type="InterPro" id="IPR025921">
    <property type="entry name" value="HmuY"/>
</dbReference>
<proteinExistence type="predicted"/>
<dbReference type="Pfam" id="PF14064">
    <property type="entry name" value="HmuY"/>
    <property type="match status" value="1"/>
</dbReference>
<feature type="signal peptide" evidence="2">
    <location>
        <begin position="1"/>
        <end position="24"/>
    </location>
</feature>
<dbReference type="Proteomes" id="UP000518300">
    <property type="component" value="Unassembled WGS sequence"/>
</dbReference>
<dbReference type="PROSITE" id="PS51257">
    <property type="entry name" value="PROKAR_LIPOPROTEIN"/>
    <property type="match status" value="1"/>
</dbReference>
<keyword evidence="4" id="KW-1185">Reference proteome</keyword>
<dbReference type="RefSeq" id="WP_169344121.1">
    <property type="nucleotide sequence ID" value="NZ_JABBJJ010000026.1"/>
</dbReference>
<sequence length="224" mass="24161">MFRFSLRSRTASALLLASFLSACGDDLEPRPGDEPPLEEEPTPQQPETPNAIRPENGTHVRHQDNGDGSFTTTVDASGRTDWIGLDLDLGKQVSATEDAVWDLAFQRFGIRSRGGVSGTGGVEVAVLADKKFAEVTQAPASGYATDAADGADTGEDPDTVFQAGDGWYAYDMTTHKLTARPRIYVVRSDARAYFKVEMLSYYDDAGSPAVLKLRWAKVAAPVSP</sequence>
<feature type="chain" id="PRO_5032485905" description="Lipoprotein" evidence="2">
    <location>
        <begin position="25"/>
        <end position="224"/>
    </location>
</feature>
<dbReference type="EMBL" id="JABBJJ010000026">
    <property type="protein sequence ID" value="NMO14824.1"/>
    <property type="molecule type" value="Genomic_DNA"/>
</dbReference>
<organism evidence="3 4">
    <name type="scientific">Pyxidicoccus fallax</name>
    <dbReference type="NCBI Taxonomy" id="394095"/>
    <lineage>
        <taxon>Bacteria</taxon>
        <taxon>Pseudomonadati</taxon>
        <taxon>Myxococcota</taxon>
        <taxon>Myxococcia</taxon>
        <taxon>Myxococcales</taxon>
        <taxon>Cystobacterineae</taxon>
        <taxon>Myxococcaceae</taxon>
        <taxon>Pyxidicoccus</taxon>
    </lineage>
</organism>
<evidence type="ECO:0000313" key="3">
    <source>
        <dbReference type="EMBL" id="NMO14824.1"/>
    </source>
</evidence>
<reference evidence="3 4" key="1">
    <citation type="submission" date="2020-04" db="EMBL/GenBank/DDBJ databases">
        <title>Draft genome of Pyxidicoccus fallax type strain.</title>
        <authorList>
            <person name="Whitworth D.E."/>
        </authorList>
    </citation>
    <scope>NUCLEOTIDE SEQUENCE [LARGE SCALE GENOMIC DNA]</scope>
    <source>
        <strain evidence="3 4">DSM 14698</strain>
    </source>
</reference>
<feature type="compositionally biased region" description="Basic and acidic residues" evidence="1">
    <location>
        <begin position="56"/>
        <end position="65"/>
    </location>
</feature>
<accession>A0A848L886</accession>